<accession>F6D4J4</accession>
<proteinExistence type="predicted"/>
<dbReference type="InterPro" id="IPR051396">
    <property type="entry name" value="Bact_Antivir_Def_Nuclease"/>
</dbReference>
<feature type="domain" description="Endonuclease GajA/Old nuclease/RecF-like AAA" evidence="1">
    <location>
        <begin position="1"/>
        <end position="398"/>
    </location>
</feature>
<evidence type="ECO:0000313" key="4">
    <source>
        <dbReference type="Proteomes" id="UP000009231"/>
    </source>
</evidence>
<dbReference type="HOGENOM" id="CLU_017618_2_0_2"/>
<dbReference type="GeneID" id="10669751"/>
<dbReference type="InterPro" id="IPR034139">
    <property type="entry name" value="TOPRIM_OLD"/>
</dbReference>
<dbReference type="OrthoDB" id="25344at2157"/>
<evidence type="ECO:0000313" key="3">
    <source>
        <dbReference type="EMBL" id="AEG19234.1"/>
    </source>
</evidence>
<dbReference type="PANTHER" id="PTHR43581:SF4">
    <property type="entry name" value="ATP_GTP PHOSPHATASE"/>
    <property type="match status" value="1"/>
</dbReference>
<protein>
    <submittedName>
        <fullName evidence="3">Uncharacterized protein</fullName>
    </submittedName>
</protein>
<dbReference type="InterPro" id="IPR027417">
    <property type="entry name" value="P-loop_NTPase"/>
</dbReference>
<dbReference type="AlphaFoldDB" id="F6D4J4"/>
<dbReference type="PANTHER" id="PTHR43581">
    <property type="entry name" value="ATP/GTP PHOSPHATASE"/>
    <property type="match status" value="1"/>
</dbReference>
<gene>
    <name evidence="3" type="ordered locus">MSWAN_2226</name>
</gene>
<evidence type="ECO:0000259" key="1">
    <source>
        <dbReference type="Pfam" id="PF13175"/>
    </source>
</evidence>
<dbReference type="Proteomes" id="UP000009231">
    <property type="component" value="Chromosome"/>
</dbReference>
<feature type="domain" description="OLD protein-like TOPRIM" evidence="2">
    <location>
        <begin position="451"/>
        <end position="518"/>
    </location>
</feature>
<dbReference type="RefSeq" id="WP_013826733.1">
    <property type="nucleotide sequence ID" value="NC_015574.1"/>
</dbReference>
<dbReference type="CDD" id="cd01026">
    <property type="entry name" value="TOPRIM_OLD"/>
    <property type="match status" value="1"/>
</dbReference>
<dbReference type="InterPro" id="IPR041685">
    <property type="entry name" value="AAA_GajA/Old/RecF-like"/>
</dbReference>
<keyword evidence="4" id="KW-1185">Reference proteome</keyword>
<name>F6D4J4_METPW</name>
<dbReference type="Pfam" id="PF20469">
    <property type="entry name" value="OLD-like_TOPRIM"/>
    <property type="match status" value="1"/>
</dbReference>
<reference evidence="3 4" key="1">
    <citation type="journal article" date="2014" name="Int. J. Syst. Evol. Microbiol.">
        <title>Methanobacterium paludis sp. nov. and a novel strain of Methanobacterium lacus isolated from northern peatlands.</title>
        <authorList>
            <person name="Cadillo-Quiroz H."/>
            <person name="Brauer S.L."/>
            <person name="Goodson N."/>
            <person name="Yavitt J.B."/>
            <person name="Zinder S.H."/>
        </authorList>
    </citation>
    <scope>NUCLEOTIDE SEQUENCE [LARGE SCALE GENOMIC DNA]</scope>
    <source>
        <strain evidence="4">DSM 25820 / JCM 18151 / SWAN1</strain>
    </source>
</reference>
<evidence type="ECO:0000259" key="2">
    <source>
        <dbReference type="Pfam" id="PF20469"/>
    </source>
</evidence>
<dbReference type="Gene3D" id="3.40.50.300">
    <property type="entry name" value="P-loop containing nucleotide triphosphate hydrolases"/>
    <property type="match status" value="2"/>
</dbReference>
<dbReference type="SUPFAM" id="SSF52540">
    <property type="entry name" value="P-loop containing nucleoside triphosphate hydrolases"/>
    <property type="match status" value="1"/>
</dbReference>
<dbReference type="STRING" id="868131.MSWAN_2226"/>
<dbReference type="eggNOG" id="arCOG03235">
    <property type="taxonomic scope" value="Archaea"/>
</dbReference>
<dbReference type="Pfam" id="PF13175">
    <property type="entry name" value="AAA_15"/>
    <property type="match status" value="1"/>
</dbReference>
<dbReference type="KEGG" id="mew:MSWAN_2226"/>
<organism evidence="3 4">
    <name type="scientific">Methanobacterium paludis (strain DSM 25820 / JCM 18151 / SWAN1)</name>
    <dbReference type="NCBI Taxonomy" id="868131"/>
    <lineage>
        <taxon>Archaea</taxon>
        <taxon>Methanobacteriati</taxon>
        <taxon>Methanobacteriota</taxon>
        <taxon>Methanomada group</taxon>
        <taxon>Methanobacteria</taxon>
        <taxon>Methanobacteriales</taxon>
        <taxon>Methanobacteriaceae</taxon>
        <taxon>Methanobacterium</taxon>
    </lineage>
</organism>
<sequence>MFLSSAKIQNYRSLKDIEIPLSSFVCIVGENNCGKSSTLLALSLFISGSKISKNDFYDHSKSIRIEVEISEIDDKDLERIDESHRDRIKKMLIDNKLKLIRKYETDLSNKLLVKKLIPIDDRFHDDKIKAILRGKTGKKIEETMKLYLPEYEEDFVGITSQVKAKEAVEQIIDTFSPEKLEETEVPLPTGIPNSIKLLLPESILIPAVKDINDDVKTKESATFGKLMGVLLGLIEDTEAFEDILDSFDKFRGFLNRVETEEGIKDDRIKEVKYIEDIFQSYIQENFPKVKLELVIPPPELKKIFSGAEILIDDGVKSRVDYKGDGLKRAVTFALLRTFVQVNRNKKVSEEGHGSIFPYLFLFEEPELYLHPAAQKILFEALCGIAENHQVIVTTHSPLFFSSEYIGTFVKMKKVVEEPAPYAHVKSINLLNDMEKKELFRLICFENNNAAFFSDKLVLVEGDSDLIFFKHISKILNEEWDFDLKNIPIIRIQGKGNVNRYKEFFEAFGIEVHVILDLDILIKDFNKLKVEESIEVIHNKLIEELDRIADDEGVDGSVSSDQVRDLVRSYSWLEKYERLKVLSKKGAFLTADEQYEIDLLFSKESENKRKNILQNNRYEVPVKDELLDRLREQNIYVLFKGAVESYYPEGTGGRDKPSKALKACELLQDKEKILEVCPIIDEDVGKTEFEVIFENIFG</sequence>
<dbReference type="EMBL" id="CP002772">
    <property type="protein sequence ID" value="AEG19234.1"/>
    <property type="molecule type" value="Genomic_DNA"/>
</dbReference>